<dbReference type="RefSeq" id="XP_031857484.1">
    <property type="nucleotide sequence ID" value="XM_032008222.1"/>
</dbReference>
<evidence type="ECO:0000256" key="1">
    <source>
        <dbReference type="SAM" id="MobiDB-lite"/>
    </source>
</evidence>
<evidence type="ECO:0000313" key="3">
    <source>
        <dbReference type="Proteomes" id="UP000322225"/>
    </source>
</evidence>
<dbReference type="GeneID" id="43592394"/>
<feature type="region of interest" description="Disordered" evidence="1">
    <location>
        <begin position="314"/>
        <end position="398"/>
    </location>
</feature>
<protein>
    <submittedName>
        <fullName evidence="2">Uncharacterized protein</fullName>
    </submittedName>
</protein>
<feature type="region of interest" description="Disordered" evidence="1">
    <location>
        <begin position="163"/>
        <end position="196"/>
    </location>
</feature>
<proteinExistence type="predicted"/>
<organism evidence="2 3">
    <name type="scientific">Kwoniella shandongensis</name>
    <dbReference type="NCBI Taxonomy" id="1734106"/>
    <lineage>
        <taxon>Eukaryota</taxon>
        <taxon>Fungi</taxon>
        <taxon>Dikarya</taxon>
        <taxon>Basidiomycota</taxon>
        <taxon>Agaricomycotina</taxon>
        <taxon>Tremellomycetes</taxon>
        <taxon>Tremellales</taxon>
        <taxon>Cryptococcaceae</taxon>
        <taxon>Kwoniella</taxon>
    </lineage>
</organism>
<evidence type="ECO:0000313" key="2">
    <source>
        <dbReference type="EMBL" id="WWD18246.1"/>
    </source>
</evidence>
<feature type="compositionally biased region" description="Low complexity" evidence="1">
    <location>
        <begin position="657"/>
        <end position="674"/>
    </location>
</feature>
<dbReference type="OrthoDB" id="2526979at2759"/>
<feature type="compositionally biased region" description="Low complexity" evidence="1">
    <location>
        <begin position="343"/>
        <end position="367"/>
    </location>
</feature>
<dbReference type="Proteomes" id="UP000322225">
    <property type="component" value="Chromosome 4"/>
</dbReference>
<sequence>MNPLPKATFLLQSLSKVVLYIGSEQTAPDGMTSTTQSTVSHIASLDRASSGSSPNTSTLSFPTVTRLGLKGSFANLARLVGLSKVDSERLDINEEGTDNEEDGEDREDEGDVDEEGLLWDAQTALIAHHTDIAIKLYTQAALPPYRSAAACLALGNLLIRGSGFDREDTPSSPSEATTYDRHDSGPESDARAGTTNGFTSASGFFSRLFGYPSTASPITAHVPSPSPPLISPPVSRRVDLVRSRWEIPKDGKRAVRDVKGMGVAGAWFVLGLGWLVQDQLERERRSHQATTNNTTSSTQIQESRNDIMEDGEEEMLSFDPKGKNKVTHHPTQRPSILEIKDLSQSTASISSEASDSTITMSGPRSRGSGSGFTEESSMIRTPFTDGRSDPFDRMTSGNNEEQECLKTMAELLQPLLQLYRHGHIQSHDPVALPPISLQQLPPILRPRNESEKGRNVWYLGKAVAQHMTQLKMLKPDDMASGRNKKEAERLRNAVNVMGRYLLASTASDAEAEAYFRTISSYSPTGMDNADDLILQAAKRLKIMTSTPRDESGSSSAFPFPTIGSSTLASSSHKRPAVDNCSPKRKAISGRHRQSSLSSISSVVSAPRILSTQIKSSPSVASLTTLAEDAPSPQRSRPEDDKAVARLRRLQAASTASELAAESVAESAAESQPESRWPSLASWRMSPPPLTSTDRLFDSRSPIASYRSNITIKPGRRASTTEHLEGHAGDSQFTVVPNSPTNMLRPVASTPHFGSLRAATLHEKASTAASTPRRRLPFEPSEAVAPIDAALAAAELSSALTKHVTCGVCAVKGVNFPECRKCGLTFCSRGCRVDEDKAGNGKRHICGMWESRRLLAVPVATVRRPSHNVPVRPVSPVRATKVF</sequence>
<feature type="region of interest" description="Disordered" evidence="1">
    <location>
        <begin position="619"/>
        <end position="642"/>
    </location>
</feature>
<feature type="region of interest" description="Disordered" evidence="1">
    <location>
        <begin position="90"/>
        <end position="112"/>
    </location>
</feature>
<reference evidence="2" key="2">
    <citation type="submission" date="2024-01" db="EMBL/GenBank/DDBJ databases">
        <title>Comparative genomics of Cryptococcus and Kwoniella reveals pathogenesis evolution and contrasting modes of karyotype evolution via chromosome fusion or intercentromeric recombination.</title>
        <authorList>
            <person name="Coelho M.A."/>
            <person name="David-Palma M."/>
            <person name="Shea T."/>
            <person name="Bowers K."/>
            <person name="McGinley-Smith S."/>
            <person name="Mohammad A.W."/>
            <person name="Gnirke A."/>
            <person name="Yurkov A.M."/>
            <person name="Nowrousian M."/>
            <person name="Sun S."/>
            <person name="Cuomo C.A."/>
            <person name="Heitman J."/>
        </authorList>
    </citation>
    <scope>NUCLEOTIDE SEQUENCE</scope>
    <source>
        <strain evidence="2">CBS 12478</strain>
    </source>
</reference>
<dbReference type="KEGG" id="ksn:43592394"/>
<reference evidence="2" key="1">
    <citation type="submission" date="2017-08" db="EMBL/GenBank/DDBJ databases">
        <authorList>
            <person name="Cuomo C."/>
            <person name="Billmyre B."/>
            <person name="Heitman J."/>
        </authorList>
    </citation>
    <scope>NUCLEOTIDE SEQUENCE</scope>
    <source>
        <strain evidence="2">CBS 12478</strain>
    </source>
</reference>
<feature type="region of interest" description="Disordered" evidence="1">
    <location>
        <begin position="565"/>
        <end position="598"/>
    </location>
</feature>
<name>A0A5M6BNT8_9TREE</name>
<feature type="compositionally biased region" description="Acidic residues" evidence="1">
    <location>
        <begin position="93"/>
        <end position="112"/>
    </location>
</feature>
<gene>
    <name evidence="2" type="ORF">CI109_102696</name>
</gene>
<keyword evidence="3" id="KW-1185">Reference proteome</keyword>
<feature type="region of interest" description="Disordered" evidence="1">
    <location>
        <begin position="657"/>
        <end position="695"/>
    </location>
</feature>
<dbReference type="AlphaFoldDB" id="A0A5M6BNT8"/>
<feature type="compositionally biased region" description="Basic and acidic residues" evidence="1">
    <location>
        <begin position="178"/>
        <end position="190"/>
    </location>
</feature>
<dbReference type="EMBL" id="CP144054">
    <property type="protein sequence ID" value="WWD18246.1"/>
    <property type="molecule type" value="Genomic_DNA"/>
</dbReference>
<feature type="compositionally biased region" description="Basic residues" evidence="1">
    <location>
        <begin position="582"/>
        <end position="593"/>
    </location>
</feature>
<accession>A0A5M6BNT8</accession>